<reference evidence="3 4" key="2">
    <citation type="submission" date="2019-09" db="EMBL/GenBank/DDBJ databases">
        <authorList>
            <person name="Jin C."/>
        </authorList>
    </citation>
    <scope>NUCLEOTIDE SEQUENCE [LARGE SCALE GENOMIC DNA]</scope>
    <source>
        <strain evidence="3 4">BN140078</strain>
    </source>
</reference>
<evidence type="ECO:0000256" key="1">
    <source>
        <dbReference type="SAM" id="Phobius"/>
    </source>
</evidence>
<evidence type="ECO:0000256" key="2">
    <source>
        <dbReference type="SAM" id="SignalP"/>
    </source>
</evidence>
<comment type="caution">
    <text evidence="3">The sequence shown here is derived from an EMBL/GenBank/DDBJ whole genome shotgun (WGS) entry which is preliminary data.</text>
</comment>
<dbReference type="InterPro" id="IPR051677">
    <property type="entry name" value="AfsR-DnrI-RedD_regulator"/>
</dbReference>
<proteinExistence type="predicted"/>
<name>A0A5B2VY95_9BACT</name>
<accession>A0A5B2VY95</accession>
<keyword evidence="1" id="KW-0472">Membrane</keyword>
<reference evidence="3 4" key="1">
    <citation type="submission" date="2019-09" db="EMBL/GenBank/DDBJ databases">
        <title>Chitinophaga ginsengihumi sp. nov., isolated from soil of ginseng rhizosphere.</title>
        <authorList>
            <person name="Lee J."/>
        </authorList>
    </citation>
    <scope>NUCLEOTIDE SEQUENCE [LARGE SCALE GENOMIC DNA]</scope>
    <source>
        <strain evidence="3 4">BN140078</strain>
    </source>
</reference>
<gene>
    <name evidence="3" type="ORF">F0L74_14065</name>
</gene>
<keyword evidence="4" id="KW-1185">Reference proteome</keyword>
<evidence type="ECO:0000313" key="3">
    <source>
        <dbReference type="EMBL" id="KAA2243608.1"/>
    </source>
</evidence>
<feature type="transmembrane region" description="Helical" evidence="1">
    <location>
        <begin position="547"/>
        <end position="567"/>
    </location>
</feature>
<keyword evidence="2" id="KW-0732">Signal</keyword>
<sequence>MKYCVFIVLVLCLCRDTLFAQSYGLRFQSHEVVPEKRTALNLTPDAPLCLKETTTLSFDLNFIPYHDIYFGYVLRIIFTNRQNIDLVYNQKTQRFDFLIGETFSKTFTIDSAALYQQWNHCSIKIDPARKDVSLYINNKLVAQSQANLGDAPCCRLLFGANNFEGFQMMDIPPMNIRDIVISEDSKEKYYWPLGESAGKQCRDTIHGKIAEVRNASWIRPQHQDWALAGAVHTKGTPSVAFDRESETLYIVAADSLYKYDFKQMSLSGIALAAKHDTLLPGNQSIYDPFLHRLYNFYIDQRKVNTFDTLTQQWSAGFTPGPLTEFWHANKFISAYDSSMYIMGGYGQLEYKNRVQRYHMPGREWDTLLPVQGDRFSPRYLAALGTNKRGDTAYIMGGYGSSTGDQVVNPKYYYDLLRFSVKDRSFKTLYRLAAPDRQFCFANSMVIDETEKVYYALVYPNGQFNSSLQLVRGSLEKPEYQLLGNTFPYRYHDVQSFADLYYCANSKQLAGITIYTDKDQHAEVKIYTIAFPPNQLLPATPPHRGLPWWYYVALLAAPGLVLLAYITWRRKQLQRQAAALESPVMPIPVLDRETPAPLSVPIPPEYAPARVCLFGQFEVYDKDGQDITRCFTPLLKELFLIITTHTLWSGKGISAEKLYTTLWRDKSSKEAQNNRSVNMVKLKAILDKLGPCNFVKEADRWSLHYTKDDICIDLEAFLHLCKPAGKHSKEEMQELLQIIQRGSLLADTAYPWLEDMQSEISGMALSVLSAAALQFQDDPDFLIEIANGIFIFDPVNEEALRLKCKSLGQLGRHSMAKALFNKFAKEYYHMYGEDFQGSFQEVFS</sequence>
<dbReference type="AlphaFoldDB" id="A0A5B2VY95"/>
<dbReference type="PANTHER" id="PTHR35807">
    <property type="entry name" value="TRANSCRIPTIONAL REGULATOR REDD-RELATED"/>
    <property type="match status" value="1"/>
</dbReference>
<dbReference type="PANTHER" id="PTHR35807:SF1">
    <property type="entry name" value="TRANSCRIPTIONAL REGULATOR REDD"/>
    <property type="match status" value="1"/>
</dbReference>
<protein>
    <submittedName>
        <fullName evidence="3">Galactose oxidase</fullName>
    </submittedName>
</protein>
<keyword evidence="1" id="KW-0812">Transmembrane</keyword>
<dbReference type="SUPFAM" id="SSF117281">
    <property type="entry name" value="Kelch motif"/>
    <property type="match status" value="1"/>
</dbReference>
<dbReference type="Gene3D" id="2.120.10.80">
    <property type="entry name" value="Kelch-type beta propeller"/>
    <property type="match status" value="1"/>
</dbReference>
<dbReference type="EMBL" id="VUOC01000002">
    <property type="protein sequence ID" value="KAA2243608.1"/>
    <property type="molecule type" value="Genomic_DNA"/>
</dbReference>
<keyword evidence="1" id="KW-1133">Transmembrane helix</keyword>
<dbReference type="Proteomes" id="UP000324611">
    <property type="component" value="Unassembled WGS sequence"/>
</dbReference>
<organism evidence="3 4">
    <name type="scientific">Chitinophaga agrisoli</name>
    <dbReference type="NCBI Taxonomy" id="2607653"/>
    <lineage>
        <taxon>Bacteria</taxon>
        <taxon>Pseudomonadati</taxon>
        <taxon>Bacteroidota</taxon>
        <taxon>Chitinophagia</taxon>
        <taxon>Chitinophagales</taxon>
        <taxon>Chitinophagaceae</taxon>
        <taxon>Chitinophaga</taxon>
    </lineage>
</organism>
<evidence type="ECO:0000313" key="4">
    <source>
        <dbReference type="Proteomes" id="UP000324611"/>
    </source>
</evidence>
<dbReference type="GO" id="GO:0003677">
    <property type="term" value="F:DNA binding"/>
    <property type="evidence" value="ECO:0007669"/>
    <property type="project" value="TreeGrafter"/>
</dbReference>
<feature type="chain" id="PRO_5023074510" evidence="2">
    <location>
        <begin position="21"/>
        <end position="843"/>
    </location>
</feature>
<feature type="signal peptide" evidence="2">
    <location>
        <begin position="1"/>
        <end position="20"/>
    </location>
</feature>
<dbReference type="GO" id="GO:0006355">
    <property type="term" value="P:regulation of DNA-templated transcription"/>
    <property type="evidence" value="ECO:0007669"/>
    <property type="project" value="TreeGrafter"/>
</dbReference>
<dbReference type="InterPro" id="IPR015915">
    <property type="entry name" value="Kelch-typ_b-propeller"/>
</dbReference>